<evidence type="ECO:0000313" key="1">
    <source>
        <dbReference type="EMBL" id="KAG1532826.1"/>
    </source>
</evidence>
<proteinExistence type="predicted"/>
<evidence type="ECO:0000313" key="2">
    <source>
        <dbReference type="Proteomes" id="UP000740926"/>
    </source>
</evidence>
<keyword evidence="2" id="KW-1185">Reference proteome</keyword>
<accession>A0A9P6XUI6</accession>
<protein>
    <submittedName>
        <fullName evidence="1">Uncharacterized protein</fullName>
    </submittedName>
</protein>
<comment type="caution">
    <text evidence="1">The sequence shown here is derived from an EMBL/GenBank/DDBJ whole genome shotgun (WGS) entry which is preliminary data.</text>
</comment>
<sequence length="102" mass="10329">MDGNAQARAGLPDVCHRAVVAVGAGQAAWRGRHGAGAGWPAAARLRPVAVRAQPLDRLARGDAAGRAAGHRRTGACLGRDPAGSADACWTACAPTTAWYSST</sequence>
<organism evidence="1 2">
    <name type="scientific">Rhizopus delemar</name>
    <dbReference type="NCBI Taxonomy" id="936053"/>
    <lineage>
        <taxon>Eukaryota</taxon>
        <taxon>Fungi</taxon>
        <taxon>Fungi incertae sedis</taxon>
        <taxon>Mucoromycota</taxon>
        <taxon>Mucoromycotina</taxon>
        <taxon>Mucoromycetes</taxon>
        <taxon>Mucorales</taxon>
        <taxon>Mucorineae</taxon>
        <taxon>Rhizopodaceae</taxon>
        <taxon>Rhizopus</taxon>
    </lineage>
</organism>
<dbReference type="AlphaFoldDB" id="A0A9P6XUI6"/>
<dbReference type="Proteomes" id="UP000740926">
    <property type="component" value="Unassembled WGS sequence"/>
</dbReference>
<reference evidence="1 2" key="1">
    <citation type="journal article" date="2020" name="Microb. Genom.">
        <title>Genetic diversity of clinical and environmental Mucorales isolates obtained from an investigation of mucormycosis cases among solid organ transplant recipients.</title>
        <authorList>
            <person name="Nguyen M.H."/>
            <person name="Kaul D."/>
            <person name="Muto C."/>
            <person name="Cheng S.J."/>
            <person name="Richter R.A."/>
            <person name="Bruno V.M."/>
            <person name="Liu G."/>
            <person name="Beyhan S."/>
            <person name="Sundermann A.J."/>
            <person name="Mounaud S."/>
            <person name="Pasculle A.W."/>
            <person name="Nierman W.C."/>
            <person name="Driscoll E."/>
            <person name="Cumbie R."/>
            <person name="Clancy C.J."/>
            <person name="Dupont C.L."/>
        </authorList>
    </citation>
    <scope>NUCLEOTIDE SEQUENCE [LARGE SCALE GENOMIC DNA]</scope>
    <source>
        <strain evidence="1 2">GL24</strain>
    </source>
</reference>
<dbReference type="EMBL" id="JAANIU010009640">
    <property type="protein sequence ID" value="KAG1532826.1"/>
    <property type="molecule type" value="Genomic_DNA"/>
</dbReference>
<name>A0A9P6XUI6_9FUNG</name>
<gene>
    <name evidence="1" type="ORF">G6F50_016081</name>
</gene>